<feature type="compositionally biased region" description="Low complexity" evidence="1">
    <location>
        <begin position="49"/>
        <end position="66"/>
    </location>
</feature>
<evidence type="ECO:0000256" key="1">
    <source>
        <dbReference type="SAM" id="MobiDB-lite"/>
    </source>
</evidence>
<evidence type="ECO:0000313" key="2">
    <source>
        <dbReference type="EMBL" id="GHJ29253.1"/>
    </source>
</evidence>
<protein>
    <submittedName>
        <fullName evidence="2">Uncharacterized protein</fullName>
    </submittedName>
</protein>
<dbReference type="EMBL" id="BNEK01000003">
    <property type="protein sequence ID" value="GHJ29253.1"/>
    <property type="molecule type" value="Genomic_DNA"/>
</dbReference>
<keyword evidence="3" id="KW-1185">Reference proteome</keyword>
<reference evidence="2" key="1">
    <citation type="submission" date="2024-05" db="EMBL/GenBank/DDBJ databases">
        <title>Whole genome shotgun sequence of Streptomyces hygroscopicus NBRC 113678.</title>
        <authorList>
            <person name="Komaki H."/>
            <person name="Tamura T."/>
        </authorList>
    </citation>
    <scope>NUCLEOTIDE SEQUENCE</scope>
    <source>
        <strain evidence="2">N11-34</strain>
    </source>
</reference>
<accession>A0ABQ3U0W6</accession>
<feature type="region of interest" description="Disordered" evidence="1">
    <location>
        <begin position="1"/>
        <end position="72"/>
    </location>
</feature>
<organism evidence="2 3">
    <name type="scientific">Streptomyces hygroscopicus</name>
    <dbReference type="NCBI Taxonomy" id="1912"/>
    <lineage>
        <taxon>Bacteria</taxon>
        <taxon>Bacillati</taxon>
        <taxon>Actinomycetota</taxon>
        <taxon>Actinomycetes</taxon>
        <taxon>Kitasatosporales</taxon>
        <taxon>Streptomycetaceae</taxon>
        <taxon>Streptomyces</taxon>
        <taxon>Streptomyces violaceusniger group</taxon>
    </lineage>
</organism>
<name>A0ABQ3U0W6_STRHY</name>
<gene>
    <name evidence="2" type="ORF">TPA0910_36860</name>
</gene>
<dbReference type="Proteomes" id="UP001054854">
    <property type="component" value="Unassembled WGS sequence"/>
</dbReference>
<proteinExistence type="predicted"/>
<sequence length="72" mass="7378">MGAGAAAACGVPYPWLIGPGTHGPVGSGARAERRGLRTRGHGEQGVGTRRPWARGPRPQRPRAQQSGGTGKP</sequence>
<evidence type="ECO:0000313" key="3">
    <source>
        <dbReference type="Proteomes" id="UP001054854"/>
    </source>
</evidence>
<comment type="caution">
    <text evidence="2">The sequence shown here is derived from an EMBL/GenBank/DDBJ whole genome shotgun (WGS) entry which is preliminary data.</text>
</comment>